<dbReference type="EMBL" id="CAIO01000322">
    <property type="protein sequence ID" value="CCI26301.1"/>
    <property type="molecule type" value="Genomic_DNA"/>
</dbReference>
<dbReference type="SUPFAM" id="SSF101852">
    <property type="entry name" value="Bacterial fluorinating enzyme, C-terminal domain"/>
    <property type="match status" value="1"/>
</dbReference>
<gene>
    <name evidence="2" type="ORF">MICAH_3890001</name>
</gene>
<proteinExistence type="predicted"/>
<sequence>MKRQPRSATTLKKWRGEESPSVLRRRGCQLSRRVPLEMLGEIIDPDSLQQLAIAVPQIEEDKIRGQIQYIDIFGNLISNIPDYLLEGKNWSVQLGPKIIPAKNTYSDVPSGEIVAFIGSHGGLEIAVNSGSAQKQLHLNIGDAIEVRIDGSQE</sequence>
<evidence type="ECO:0000313" key="3">
    <source>
        <dbReference type="Proteomes" id="UP000004775"/>
    </source>
</evidence>
<dbReference type="PANTHER" id="PTHR35092">
    <property type="entry name" value="CHLORINASE MJ1651"/>
    <property type="match status" value="1"/>
</dbReference>
<dbReference type="PANTHER" id="PTHR35092:SF1">
    <property type="entry name" value="CHLORINASE MJ1651"/>
    <property type="match status" value="1"/>
</dbReference>
<protein>
    <submittedName>
        <fullName evidence="2">Similar to tr|Q8YX88|Q8YX88</fullName>
    </submittedName>
</protein>
<dbReference type="HOGENOM" id="CLU_144123_0_0_3"/>
<organism evidence="2 3">
    <name type="scientific">Microcystis aeruginosa PCC 9809</name>
    <dbReference type="NCBI Taxonomy" id="1160285"/>
    <lineage>
        <taxon>Bacteria</taxon>
        <taxon>Bacillati</taxon>
        <taxon>Cyanobacteriota</taxon>
        <taxon>Cyanophyceae</taxon>
        <taxon>Oscillatoriophycideae</taxon>
        <taxon>Chroococcales</taxon>
        <taxon>Microcystaceae</taxon>
        <taxon>Microcystis</taxon>
    </lineage>
</organism>
<dbReference type="Gene3D" id="2.40.30.90">
    <property type="entry name" value="Bacterial fluorinating enzyme like"/>
    <property type="match status" value="1"/>
</dbReference>
<dbReference type="AlphaFoldDB" id="I4HW77"/>
<feature type="domain" description="S-adenosyl-l-methionine hydroxide adenosyltransferase C-terminal" evidence="1">
    <location>
        <begin position="65"/>
        <end position="145"/>
    </location>
</feature>
<dbReference type="Proteomes" id="UP000004775">
    <property type="component" value="Unassembled WGS sequence"/>
</dbReference>
<dbReference type="InterPro" id="IPR023227">
    <property type="entry name" value="SAM_OH_AdoTrfase_C_sf"/>
</dbReference>
<dbReference type="InterPro" id="IPR046470">
    <property type="entry name" value="SAM_HAT_C"/>
</dbReference>
<evidence type="ECO:0000313" key="2">
    <source>
        <dbReference type="EMBL" id="CCI26301.1"/>
    </source>
</evidence>
<name>I4HW77_MICAE</name>
<dbReference type="InterPro" id="IPR002747">
    <property type="entry name" value="SAM_OH_AdoTrfase"/>
</dbReference>
<comment type="caution">
    <text evidence="2">The sequence shown here is derived from an EMBL/GenBank/DDBJ whole genome shotgun (WGS) entry which is preliminary data.</text>
</comment>
<accession>I4HW77</accession>
<evidence type="ECO:0000259" key="1">
    <source>
        <dbReference type="Pfam" id="PF20257"/>
    </source>
</evidence>
<reference evidence="2 3" key="1">
    <citation type="submission" date="2012-04" db="EMBL/GenBank/DDBJ databases">
        <authorList>
            <person name="Genoscope - CEA"/>
        </authorList>
    </citation>
    <scope>NUCLEOTIDE SEQUENCE [LARGE SCALE GENOMIC DNA]</scope>
    <source>
        <strain evidence="2 3">9809</strain>
    </source>
</reference>
<dbReference type="Pfam" id="PF20257">
    <property type="entry name" value="SAM_HAT_C"/>
    <property type="match status" value="1"/>
</dbReference>